<keyword evidence="1" id="KW-0472">Membrane</keyword>
<keyword evidence="1" id="KW-1003">Cell membrane</keyword>
<gene>
    <name evidence="5" type="ORF">CHH61_25230</name>
</gene>
<feature type="domain" description="SecA family profile" evidence="4">
    <location>
        <begin position="1"/>
        <end position="76"/>
    </location>
</feature>
<dbReference type="GO" id="GO:0017038">
    <property type="term" value="P:protein import"/>
    <property type="evidence" value="ECO:0007669"/>
    <property type="project" value="InterPro"/>
</dbReference>
<dbReference type="PRINTS" id="PR00906">
    <property type="entry name" value="SECA"/>
</dbReference>
<dbReference type="GO" id="GO:0005886">
    <property type="term" value="C:plasma membrane"/>
    <property type="evidence" value="ECO:0007669"/>
    <property type="project" value="TreeGrafter"/>
</dbReference>
<dbReference type="InterPro" id="IPR027417">
    <property type="entry name" value="P-loop_NTPase"/>
</dbReference>
<dbReference type="RefSeq" id="WP_143118131.1">
    <property type="nucleotide sequence ID" value="NZ_NPBS01000725.1"/>
</dbReference>
<proteinExistence type="predicted"/>
<dbReference type="InterPro" id="IPR000185">
    <property type="entry name" value="SecA"/>
</dbReference>
<dbReference type="EMBL" id="NPBS01000725">
    <property type="protein sequence ID" value="PAF11925.1"/>
    <property type="molecule type" value="Genomic_DNA"/>
</dbReference>
<accession>A0A268QVC2</accession>
<protein>
    <recommendedName>
        <fullName evidence="4">SecA family profile domain-containing protein</fullName>
    </recommendedName>
</protein>
<evidence type="ECO:0000259" key="4">
    <source>
        <dbReference type="PROSITE" id="PS51196"/>
    </source>
</evidence>
<dbReference type="SMART" id="SM00957">
    <property type="entry name" value="SecA_DEAD"/>
    <property type="match status" value="1"/>
</dbReference>
<evidence type="ECO:0000313" key="5">
    <source>
        <dbReference type="EMBL" id="PAF11925.1"/>
    </source>
</evidence>
<dbReference type="PROSITE" id="PS51196">
    <property type="entry name" value="SECA_MOTOR_DEAD"/>
    <property type="match status" value="1"/>
</dbReference>
<dbReference type="SUPFAM" id="SSF52540">
    <property type="entry name" value="P-loop containing nucleoside triphosphate hydrolases"/>
    <property type="match status" value="1"/>
</dbReference>
<feature type="non-terminal residue" evidence="5">
    <location>
        <position position="1"/>
    </location>
</feature>
<dbReference type="InterPro" id="IPR014018">
    <property type="entry name" value="SecA_motor_DEAD"/>
</dbReference>
<evidence type="ECO:0000256" key="2">
    <source>
        <dbReference type="ARBA" id="ARBA00022927"/>
    </source>
</evidence>
<dbReference type="GO" id="GO:0005524">
    <property type="term" value="F:ATP binding"/>
    <property type="evidence" value="ECO:0007669"/>
    <property type="project" value="InterPro"/>
</dbReference>
<name>A0A268QVC2_SHOCL</name>
<reference evidence="5 6" key="1">
    <citation type="submission" date="2017-07" db="EMBL/GenBank/DDBJ databases">
        <title>Isolation and whole genome analysis of endospore-forming bacteria from heroin.</title>
        <authorList>
            <person name="Kalinowski J."/>
            <person name="Ahrens B."/>
            <person name="Al-Dilaimi A."/>
            <person name="Winkler A."/>
            <person name="Wibberg D."/>
            <person name="Schleenbecker U."/>
            <person name="Ruckert C."/>
            <person name="Wolfel R."/>
            <person name="Grass G."/>
        </authorList>
    </citation>
    <scope>NUCLEOTIDE SEQUENCE [LARGE SCALE GENOMIC DNA]</scope>
    <source>
        <strain evidence="5 6">7523-2</strain>
    </source>
</reference>
<evidence type="ECO:0000256" key="3">
    <source>
        <dbReference type="ARBA" id="ARBA00023010"/>
    </source>
</evidence>
<keyword evidence="2" id="KW-0653">Protein transport</keyword>
<dbReference type="GO" id="GO:0006886">
    <property type="term" value="P:intracellular protein transport"/>
    <property type="evidence" value="ECO:0007669"/>
    <property type="project" value="InterPro"/>
</dbReference>
<keyword evidence="2" id="KW-0813">Transport</keyword>
<dbReference type="InterPro" id="IPR011115">
    <property type="entry name" value="SecA_DEAD"/>
</dbReference>
<feature type="non-terminal residue" evidence="5">
    <location>
        <position position="76"/>
    </location>
</feature>
<evidence type="ECO:0000313" key="6">
    <source>
        <dbReference type="Proteomes" id="UP000216133"/>
    </source>
</evidence>
<sequence>EGSIAEMQTGEGKTLVSTLPSYLHALEGKGVHIITANEYLAKRDFEQMGRVHEFLGLKVGLNISQMSPEEKKEAYS</sequence>
<dbReference type="GO" id="GO:0005829">
    <property type="term" value="C:cytosol"/>
    <property type="evidence" value="ECO:0007669"/>
    <property type="project" value="TreeGrafter"/>
</dbReference>
<dbReference type="PANTHER" id="PTHR30612">
    <property type="entry name" value="SECA INNER MEMBRANE COMPONENT OF SEC PROTEIN SECRETION SYSTEM"/>
    <property type="match status" value="1"/>
</dbReference>
<dbReference type="Pfam" id="PF07517">
    <property type="entry name" value="SecA_DEAD"/>
    <property type="match status" value="1"/>
</dbReference>
<dbReference type="GO" id="GO:0043952">
    <property type="term" value="P:protein transport by the Sec complex"/>
    <property type="evidence" value="ECO:0007669"/>
    <property type="project" value="TreeGrafter"/>
</dbReference>
<evidence type="ECO:0000256" key="1">
    <source>
        <dbReference type="ARBA" id="ARBA00022475"/>
    </source>
</evidence>
<comment type="caution">
    <text evidence="5">The sequence shown here is derived from an EMBL/GenBank/DDBJ whole genome shotgun (WGS) entry which is preliminary data.</text>
</comment>
<dbReference type="AlphaFoldDB" id="A0A268QVC2"/>
<dbReference type="Proteomes" id="UP000216133">
    <property type="component" value="Unassembled WGS sequence"/>
</dbReference>
<dbReference type="GO" id="GO:0031522">
    <property type="term" value="C:cell envelope Sec protein transport complex"/>
    <property type="evidence" value="ECO:0007669"/>
    <property type="project" value="TreeGrafter"/>
</dbReference>
<dbReference type="PANTHER" id="PTHR30612:SF0">
    <property type="entry name" value="CHLOROPLAST PROTEIN-TRANSPORTING ATPASE"/>
    <property type="match status" value="1"/>
</dbReference>
<dbReference type="Gene3D" id="3.40.50.300">
    <property type="entry name" value="P-loop containing nucleotide triphosphate hydrolases"/>
    <property type="match status" value="1"/>
</dbReference>
<keyword evidence="3" id="KW-0811">Translocation</keyword>
<dbReference type="GO" id="GO:0006605">
    <property type="term" value="P:protein targeting"/>
    <property type="evidence" value="ECO:0007669"/>
    <property type="project" value="InterPro"/>
</dbReference>
<organism evidence="5 6">
    <name type="scientific">Shouchella clausii</name>
    <name type="common">Alkalihalobacillus clausii</name>
    <dbReference type="NCBI Taxonomy" id="79880"/>
    <lineage>
        <taxon>Bacteria</taxon>
        <taxon>Bacillati</taxon>
        <taxon>Bacillota</taxon>
        <taxon>Bacilli</taxon>
        <taxon>Bacillales</taxon>
        <taxon>Bacillaceae</taxon>
        <taxon>Shouchella</taxon>
    </lineage>
</organism>